<proteinExistence type="predicted"/>
<dbReference type="Proteomes" id="UP001528850">
    <property type="component" value="Unassembled WGS sequence"/>
</dbReference>
<protein>
    <submittedName>
        <fullName evidence="1">Uncharacterized protein</fullName>
    </submittedName>
</protein>
<organism evidence="1 2">
    <name type="scientific">Luteibacter sahnii</name>
    <dbReference type="NCBI Taxonomy" id="3021977"/>
    <lineage>
        <taxon>Bacteria</taxon>
        <taxon>Pseudomonadati</taxon>
        <taxon>Pseudomonadota</taxon>
        <taxon>Gammaproteobacteria</taxon>
        <taxon>Lysobacterales</taxon>
        <taxon>Rhodanobacteraceae</taxon>
        <taxon>Luteibacter</taxon>
    </lineage>
</organism>
<evidence type="ECO:0000313" key="1">
    <source>
        <dbReference type="EMBL" id="MDF4026939.1"/>
    </source>
</evidence>
<evidence type="ECO:0000313" key="2">
    <source>
        <dbReference type="Proteomes" id="UP001528850"/>
    </source>
</evidence>
<reference evidence="1 2" key="1">
    <citation type="journal article" date="2024" name="Curr. Microbiol.">
        <title>Luteibacter sahnii sp. nov., A Novel Yellow-Colored Xanthomonadin Pigment Producing Probiotic Bacterium from Healthy Rice Seed Microbiome.</title>
        <authorList>
            <person name="Jaiswal G."/>
            <person name="Rana R."/>
            <person name="Nayak P.K."/>
            <person name="Chouhan R."/>
            <person name="Gandhi S.G."/>
            <person name="Patel H.K."/>
            <person name="Patil P.B."/>
        </authorList>
    </citation>
    <scope>NUCLEOTIDE SEQUENCE [LARGE SCALE GENOMIC DNA]</scope>
    <source>
        <strain evidence="1 2">PPL201</strain>
    </source>
</reference>
<dbReference type="EMBL" id="JARJJS010000009">
    <property type="protein sequence ID" value="MDF4026939.1"/>
    <property type="molecule type" value="Genomic_DNA"/>
</dbReference>
<keyword evidence="2" id="KW-1185">Reference proteome</keyword>
<comment type="caution">
    <text evidence="1">The sequence shown here is derived from an EMBL/GenBank/DDBJ whole genome shotgun (WGS) entry which is preliminary data.</text>
</comment>
<name>A0ABT6BG42_9GAMM</name>
<accession>A0ABT6BG42</accession>
<gene>
    <name evidence="1" type="ORF">P3W24_18345</name>
</gene>
<sequence length="93" mass="10433">MDAVERVADIVSHGSQKIDEQLVTSSAACIVLDTVVRKDQMVEVFMPGIRDPDLLRRRSMLSKITPPIKARSIMFNACTWSGDSRLARVTTNW</sequence>